<dbReference type="AlphaFoldDB" id="A0A1L7D4R3"/>
<dbReference type="EMBL" id="CP009249">
    <property type="protein sequence ID" value="APT93166.1"/>
    <property type="molecule type" value="Genomic_DNA"/>
</dbReference>
<keyword evidence="1" id="KW-0812">Transmembrane</keyword>
<accession>A0A1L7D4R3</accession>
<evidence type="ECO:0000313" key="4">
    <source>
        <dbReference type="Proteomes" id="UP000185491"/>
    </source>
</evidence>
<evidence type="ECO:0000313" key="3">
    <source>
        <dbReference type="EMBL" id="APT93166.1"/>
    </source>
</evidence>
<gene>
    <name evidence="3" type="ORF">CPHO_10005</name>
</gene>
<feature type="transmembrane region" description="Helical" evidence="1">
    <location>
        <begin position="12"/>
        <end position="31"/>
    </location>
</feature>
<dbReference type="Proteomes" id="UP000185491">
    <property type="component" value="Chromosome"/>
</dbReference>
<reference evidence="3 4" key="1">
    <citation type="submission" date="2014-08" db="EMBL/GenBank/DDBJ databases">
        <title>Complete genome sequence of Corynebacterium phocae M408/89/1(T)(=DSM 44612(T)), isolated from the common seal (Phoca vitulina).</title>
        <authorList>
            <person name="Ruckert C."/>
            <person name="Albersmeier A."/>
            <person name="Winkler A."/>
            <person name="Kalinowski J."/>
        </authorList>
    </citation>
    <scope>NUCLEOTIDE SEQUENCE [LARGE SCALE GENOMIC DNA]</scope>
    <source>
        <strain evidence="3 4">M408/89/1</strain>
    </source>
</reference>
<name>A0A1L7D4R3_9CORY</name>
<keyword evidence="4" id="KW-1185">Reference proteome</keyword>
<keyword evidence="1" id="KW-0472">Membrane</keyword>
<protein>
    <submittedName>
        <fullName evidence="3">Membrane protein</fullName>
    </submittedName>
</protein>
<sequence length="149" mass="16740">MHPVSPKLARVRLISNGIYMAICLIAALAAVYFWGTWWWIAVGVVVAWTIWLAWLIPAQVRRMAWLETEDELLITKGKVWHKFTIVPYGRIQFVDVEAGPIARAFGLKKVELHTASAGTDATVVGLEAEVADALRERLTIRARERMSGL</sequence>
<organism evidence="3 4">
    <name type="scientific">Corynebacterium phocae</name>
    <dbReference type="NCBI Taxonomy" id="161895"/>
    <lineage>
        <taxon>Bacteria</taxon>
        <taxon>Bacillati</taxon>
        <taxon>Actinomycetota</taxon>
        <taxon>Actinomycetes</taxon>
        <taxon>Mycobacteriales</taxon>
        <taxon>Corynebacteriaceae</taxon>
        <taxon>Corynebacterium</taxon>
    </lineage>
</organism>
<dbReference type="InterPro" id="IPR005182">
    <property type="entry name" value="YdbS-like_PH"/>
</dbReference>
<proteinExistence type="predicted"/>
<dbReference type="PANTHER" id="PTHR34473">
    <property type="entry name" value="UPF0699 TRANSMEMBRANE PROTEIN YDBS"/>
    <property type="match status" value="1"/>
</dbReference>
<evidence type="ECO:0000259" key="2">
    <source>
        <dbReference type="Pfam" id="PF03703"/>
    </source>
</evidence>
<dbReference type="KEGG" id="cpho:CPHO_10005"/>
<dbReference type="Pfam" id="PF03703">
    <property type="entry name" value="bPH_2"/>
    <property type="match status" value="1"/>
</dbReference>
<dbReference type="PANTHER" id="PTHR34473:SF3">
    <property type="entry name" value="TRANSMEMBRANE PROTEIN-RELATED"/>
    <property type="match status" value="1"/>
</dbReference>
<evidence type="ECO:0000256" key="1">
    <source>
        <dbReference type="SAM" id="Phobius"/>
    </source>
</evidence>
<feature type="domain" description="YdbS-like PH" evidence="2">
    <location>
        <begin position="61"/>
        <end position="138"/>
    </location>
</feature>
<feature type="transmembrane region" description="Helical" evidence="1">
    <location>
        <begin position="37"/>
        <end position="56"/>
    </location>
</feature>
<keyword evidence="1" id="KW-1133">Transmembrane helix</keyword>
<dbReference type="STRING" id="161895.CPHO_10005"/>
<dbReference type="OrthoDB" id="7364633at2"/>